<sequence length="427" mass="47624">MAEACPDSRRCLPAWMMKPCSGNEVSNTEHRRKQVVESVALDKIKPIRRKIKVVDTEDAGELRALQQCKSREKARRKTKDADHAVNDEFDEMEKITWRNVKKVSGRAAPKDRKKQKLENVGSEASSSGITDDEIELTAGNSRASQRCQGREVSRRKHNNADYAAKDELEEIEKATRKNVTKVSGRAAPKNSRKRKLDNVESEALSSGATDDEIELTVDDLMRIAEEIVNADKEKLQDRRAAKTDGCEEHPPRPPASTSTDTGVPTSSAWSTKGLTQCTTSATNNTPSECRVDESNGYEEPQQRPSGIKMTGDGAQDMLNILLGQMWSKPAAYEKEPEPAAYEKKPEPAAYEKKPEPAAYEKKPEPAAYEKKPEPAAYEKKSEVMEARTINHALAPRKKDWRAVHQVQGELVVAKKKSSLKDKVALFL</sequence>
<reference evidence="1" key="1">
    <citation type="submission" date="2021-05" db="EMBL/GenBank/DDBJ databases">
        <authorList>
            <person name="Scholz U."/>
            <person name="Mascher M."/>
            <person name="Fiebig A."/>
        </authorList>
    </citation>
    <scope>NUCLEOTIDE SEQUENCE [LARGE SCALE GENOMIC DNA]</scope>
</reference>
<dbReference type="Proteomes" id="UP001732700">
    <property type="component" value="Chromosome 1C"/>
</dbReference>
<organism evidence="1 2">
    <name type="scientific">Avena sativa</name>
    <name type="common">Oat</name>
    <dbReference type="NCBI Taxonomy" id="4498"/>
    <lineage>
        <taxon>Eukaryota</taxon>
        <taxon>Viridiplantae</taxon>
        <taxon>Streptophyta</taxon>
        <taxon>Embryophyta</taxon>
        <taxon>Tracheophyta</taxon>
        <taxon>Spermatophyta</taxon>
        <taxon>Magnoliopsida</taxon>
        <taxon>Liliopsida</taxon>
        <taxon>Poales</taxon>
        <taxon>Poaceae</taxon>
        <taxon>BOP clade</taxon>
        <taxon>Pooideae</taxon>
        <taxon>Poodae</taxon>
        <taxon>Poeae</taxon>
        <taxon>Poeae Chloroplast Group 1 (Aveneae type)</taxon>
        <taxon>Aveninae</taxon>
        <taxon>Avena</taxon>
    </lineage>
</organism>
<reference evidence="1" key="2">
    <citation type="submission" date="2025-09" db="UniProtKB">
        <authorList>
            <consortium name="EnsemblPlants"/>
        </authorList>
    </citation>
    <scope>IDENTIFICATION</scope>
</reference>
<dbReference type="EnsemblPlants" id="AVESA.00010b.r2.1CG0093610.1">
    <property type="protein sequence ID" value="AVESA.00010b.r2.1CG0093610.1.CDS"/>
    <property type="gene ID" value="AVESA.00010b.r2.1CG0093610"/>
</dbReference>
<evidence type="ECO:0000313" key="1">
    <source>
        <dbReference type="EnsemblPlants" id="AVESA.00010b.r2.1CG0093610.1.CDS"/>
    </source>
</evidence>
<name>A0ACD5TNT1_AVESA</name>
<accession>A0ACD5TNT1</accession>
<keyword evidence="2" id="KW-1185">Reference proteome</keyword>
<protein>
    <submittedName>
        <fullName evidence="1">Uncharacterized protein</fullName>
    </submittedName>
</protein>
<proteinExistence type="predicted"/>
<evidence type="ECO:0000313" key="2">
    <source>
        <dbReference type="Proteomes" id="UP001732700"/>
    </source>
</evidence>